<dbReference type="PATRIC" id="fig|33888.3.peg.1044"/>
<dbReference type="STRING" id="33888.A6122_0944"/>
<dbReference type="Pfam" id="PF00534">
    <property type="entry name" value="Glycos_transf_1"/>
    <property type="match status" value="1"/>
</dbReference>
<feature type="region of interest" description="Disordered" evidence="3">
    <location>
        <begin position="420"/>
        <end position="441"/>
    </location>
</feature>
<evidence type="ECO:0000259" key="4">
    <source>
        <dbReference type="Pfam" id="PF00534"/>
    </source>
</evidence>
<evidence type="ECO:0000256" key="2">
    <source>
        <dbReference type="ARBA" id="ARBA00022679"/>
    </source>
</evidence>
<protein>
    <submittedName>
        <fullName evidence="6">Glycosyl transferase</fullName>
    </submittedName>
</protein>
<organism evidence="6 7">
    <name type="scientific">Rathayibacter tritici</name>
    <dbReference type="NCBI Taxonomy" id="33888"/>
    <lineage>
        <taxon>Bacteria</taxon>
        <taxon>Bacillati</taxon>
        <taxon>Actinomycetota</taxon>
        <taxon>Actinomycetes</taxon>
        <taxon>Micrococcales</taxon>
        <taxon>Microbacteriaceae</taxon>
        <taxon>Rathayibacter</taxon>
    </lineage>
</organism>
<dbReference type="SUPFAM" id="SSF53756">
    <property type="entry name" value="UDP-Glycosyltransferase/glycogen phosphorylase"/>
    <property type="match status" value="1"/>
</dbReference>
<proteinExistence type="predicted"/>
<dbReference type="PANTHER" id="PTHR12526:SF635">
    <property type="entry name" value="GLYCOSYL TRANSFERASE GROUP 1"/>
    <property type="match status" value="1"/>
</dbReference>
<keyword evidence="1" id="KW-0328">Glycosyltransferase</keyword>
<feature type="domain" description="Glycosyl transferase family 1" evidence="4">
    <location>
        <begin position="223"/>
        <end position="391"/>
    </location>
</feature>
<dbReference type="InterPro" id="IPR001296">
    <property type="entry name" value="Glyco_trans_1"/>
</dbReference>
<accession>A0A160KRV5</accession>
<evidence type="ECO:0000313" key="7">
    <source>
        <dbReference type="Proteomes" id="UP000077071"/>
    </source>
</evidence>
<dbReference type="Pfam" id="PF13439">
    <property type="entry name" value="Glyco_transf_4"/>
    <property type="match status" value="1"/>
</dbReference>
<dbReference type="EMBL" id="CP015515">
    <property type="protein sequence ID" value="AND16097.1"/>
    <property type="molecule type" value="Genomic_DNA"/>
</dbReference>
<name>A0A160KRV5_9MICO</name>
<dbReference type="OrthoDB" id="9810929at2"/>
<dbReference type="RefSeq" id="WP_068252246.1">
    <property type="nucleotide sequence ID" value="NZ_CP015515.1"/>
</dbReference>
<dbReference type="GO" id="GO:0016757">
    <property type="term" value="F:glycosyltransferase activity"/>
    <property type="evidence" value="ECO:0007669"/>
    <property type="project" value="UniProtKB-KW"/>
</dbReference>
<reference evidence="6 7" key="1">
    <citation type="submission" date="2016-05" db="EMBL/GenBank/DDBJ databases">
        <title>Complete genome sequence of Rathayibacter tritici NCPPB 1953.</title>
        <authorList>
            <person name="Park J."/>
            <person name="Lee H.-H."/>
            <person name="Lee S.-W."/>
            <person name="Seo Y.-S."/>
        </authorList>
    </citation>
    <scope>NUCLEOTIDE SEQUENCE [LARGE SCALE GENOMIC DNA]</scope>
    <source>
        <strain evidence="6 7">NCPPB 1953</strain>
    </source>
</reference>
<feature type="domain" description="Glycosyltransferase subfamily 4-like N-terminal" evidence="5">
    <location>
        <begin position="32"/>
        <end position="213"/>
    </location>
</feature>
<evidence type="ECO:0000256" key="1">
    <source>
        <dbReference type="ARBA" id="ARBA00022676"/>
    </source>
</evidence>
<dbReference type="Gene3D" id="3.40.50.2000">
    <property type="entry name" value="Glycogen Phosphorylase B"/>
    <property type="match status" value="2"/>
</dbReference>
<keyword evidence="7" id="KW-1185">Reference proteome</keyword>
<evidence type="ECO:0000259" key="5">
    <source>
        <dbReference type="Pfam" id="PF13439"/>
    </source>
</evidence>
<dbReference type="KEGG" id="rtn:A6122_0944"/>
<gene>
    <name evidence="6" type="ORF">A6122_0944</name>
</gene>
<evidence type="ECO:0000256" key="3">
    <source>
        <dbReference type="SAM" id="MobiDB-lite"/>
    </source>
</evidence>
<keyword evidence="2 6" id="KW-0808">Transferase</keyword>
<dbReference type="PANTHER" id="PTHR12526">
    <property type="entry name" value="GLYCOSYLTRANSFERASE"/>
    <property type="match status" value="1"/>
</dbReference>
<dbReference type="InterPro" id="IPR028098">
    <property type="entry name" value="Glyco_trans_4-like_N"/>
</dbReference>
<sequence length="441" mass="46608">MKQHLSAAPALTIAMVSEHASPLATLGGVDAGGQNVHVAALADALARRGHRVVVYTRRDDPSLPRRVPFTSGVEVVHIDAGPPRRVSKDELLPFMGDFAVDLAEEWLQERPDLVHSHFWMSGVAALDASERVERATGRRVPVFHTFHALGVVKRRQQGALDTSPEERAWLEPGVGQRADGVIATCSDEAFELKGLGVPTSRISVVPCGVDIDRFSVQGPVAARDGRSRLMTIGRLVPRKGMGIAIEALAHLVAVGHDAELVVVGGSGSGDALTADPEYRRLHGVARSLGVADRVDFVGQLSQAAMPAMLRSADVVVCAPWYEPFGITPLEAMACGVPVVASSVGGLIDTVVEDVTGVHVPPRDPVALASALGSLLADPTRARAYGAAGRERVESRYSWDRVAADTERAYVTTLAGLGDESVLTGATSAPSSPTTRKAAPRR</sequence>
<dbReference type="Proteomes" id="UP000077071">
    <property type="component" value="Chromosome"/>
</dbReference>
<evidence type="ECO:0000313" key="6">
    <source>
        <dbReference type="EMBL" id="AND16097.1"/>
    </source>
</evidence>
<dbReference type="AlphaFoldDB" id="A0A160KRV5"/>
<feature type="compositionally biased region" description="Low complexity" evidence="3">
    <location>
        <begin position="425"/>
        <end position="441"/>
    </location>
</feature>